<accession>A0A699QTR3</accession>
<dbReference type="SUPFAM" id="SSF54928">
    <property type="entry name" value="RNA-binding domain, RBD"/>
    <property type="match status" value="1"/>
</dbReference>
<dbReference type="CDD" id="cd00590">
    <property type="entry name" value="RRM_SF"/>
    <property type="match status" value="1"/>
</dbReference>
<dbReference type="GO" id="GO:0003676">
    <property type="term" value="F:nucleic acid binding"/>
    <property type="evidence" value="ECO:0007669"/>
    <property type="project" value="InterPro"/>
</dbReference>
<dbReference type="Gene3D" id="3.30.70.330">
    <property type="match status" value="1"/>
</dbReference>
<proteinExistence type="predicted"/>
<sequence length="78" mass="8871">MGHYSWDVIGGTSLWWDTRGGTTKVGHQRSREDDVMKISTTMFVTNFPDESTAKELFRACSVYGHVVDSYIPNKRAKN</sequence>
<name>A0A699QTR3_TANCI</name>
<gene>
    <name evidence="1" type="ORF">Tci_842761</name>
</gene>
<dbReference type="InterPro" id="IPR035979">
    <property type="entry name" value="RBD_domain_sf"/>
</dbReference>
<comment type="caution">
    <text evidence="1">The sequence shown here is derived from an EMBL/GenBank/DDBJ whole genome shotgun (WGS) entry which is preliminary data.</text>
</comment>
<protein>
    <submittedName>
        <fullName evidence="1">Nucleotide-binding alpha-beta plait domain-containing protein</fullName>
    </submittedName>
</protein>
<evidence type="ECO:0000313" key="1">
    <source>
        <dbReference type="EMBL" id="GFC70791.1"/>
    </source>
</evidence>
<dbReference type="AlphaFoldDB" id="A0A699QTR3"/>
<feature type="non-terminal residue" evidence="1">
    <location>
        <position position="78"/>
    </location>
</feature>
<dbReference type="InterPro" id="IPR012677">
    <property type="entry name" value="Nucleotide-bd_a/b_plait_sf"/>
</dbReference>
<reference evidence="1" key="1">
    <citation type="journal article" date="2019" name="Sci. Rep.">
        <title>Draft genome of Tanacetum cinerariifolium, the natural source of mosquito coil.</title>
        <authorList>
            <person name="Yamashiro T."/>
            <person name="Shiraishi A."/>
            <person name="Satake H."/>
            <person name="Nakayama K."/>
        </authorList>
    </citation>
    <scope>NUCLEOTIDE SEQUENCE</scope>
</reference>
<organism evidence="1">
    <name type="scientific">Tanacetum cinerariifolium</name>
    <name type="common">Dalmatian daisy</name>
    <name type="synonym">Chrysanthemum cinerariifolium</name>
    <dbReference type="NCBI Taxonomy" id="118510"/>
    <lineage>
        <taxon>Eukaryota</taxon>
        <taxon>Viridiplantae</taxon>
        <taxon>Streptophyta</taxon>
        <taxon>Embryophyta</taxon>
        <taxon>Tracheophyta</taxon>
        <taxon>Spermatophyta</taxon>
        <taxon>Magnoliopsida</taxon>
        <taxon>eudicotyledons</taxon>
        <taxon>Gunneridae</taxon>
        <taxon>Pentapetalae</taxon>
        <taxon>asterids</taxon>
        <taxon>campanulids</taxon>
        <taxon>Asterales</taxon>
        <taxon>Asteraceae</taxon>
        <taxon>Asteroideae</taxon>
        <taxon>Anthemideae</taxon>
        <taxon>Anthemidinae</taxon>
        <taxon>Tanacetum</taxon>
    </lineage>
</organism>
<dbReference type="EMBL" id="BKCJ011030584">
    <property type="protein sequence ID" value="GFC70791.1"/>
    <property type="molecule type" value="Genomic_DNA"/>
</dbReference>